<evidence type="ECO:0000256" key="3">
    <source>
        <dbReference type="ARBA" id="ARBA00022771"/>
    </source>
</evidence>
<gene>
    <name evidence="8" type="primary">LOC114325060</name>
</gene>
<dbReference type="FunFam" id="3.30.160.60:FF:000446">
    <property type="entry name" value="Zinc finger protein"/>
    <property type="match status" value="2"/>
</dbReference>
<proteinExistence type="predicted"/>
<dbReference type="PANTHER" id="PTHR24379:SF121">
    <property type="entry name" value="C2H2-TYPE DOMAIN-CONTAINING PROTEIN"/>
    <property type="match status" value="1"/>
</dbReference>
<dbReference type="OrthoDB" id="1095242at2759"/>
<dbReference type="InParanoid" id="A0A6P7F4R5"/>
<dbReference type="SUPFAM" id="SSF57667">
    <property type="entry name" value="beta-beta-alpha zinc fingers"/>
    <property type="match status" value="2"/>
</dbReference>
<evidence type="ECO:0000256" key="4">
    <source>
        <dbReference type="ARBA" id="ARBA00022833"/>
    </source>
</evidence>
<keyword evidence="1" id="KW-0479">Metal-binding</keyword>
<keyword evidence="4" id="KW-0862">Zinc</keyword>
<dbReference type="Gene3D" id="3.30.160.60">
    <property type="entry name" value="Classic Zinc Finger"/>
    <property type="match status" value="4"/>
</dbReference>
<feature type="domain" description="C2H2-type" evidence="7">
    <location>
        <begin position="81"/>
        <end position="104"/>
    </location>
</feature>
<feature type="domain" description="C2H2-type" evidence="7">
    <location>
        <begin position="197"/>
        <end position="218"/>
    </location>
</feature>
<organism evidence="8">
    <name type="scientific">Diabrotica virgifera virgifera</name>
    <name type="common">western corn rootworm</name>
    <dbReference type="NCBI Taxonomy" id="50390"/>
    <lineage>
        <taxon>Eukaryota</taxon>
        <taxon>Metazoa</taxon>
        <taxon>Ecdysozoa</taxon>
        <taxon>Arthropoda</taxon>
        <taxon>Hexapoda</taxon>
        <taxon>Insecta</taxon>
        <taxon>Pterygota</taxon>
        <taxon>Neoptera</taxon>
        <taxon>Endopterygota</taxon>
        <taxon>Coleoptera</taxon>
        <taxon>Polyphaga</taxon>
        <taxon>Cucujiformia</taxon>
        <taxon>Chrysomeloidea</taxon>
        <taxon>Chrysomelidae</taxon>
        <taxon>Galerucinae</taxon>
        <taxon>Diabroticina</taxon>
        <taxon>Diabroticites</taxon>
        <taxon>Diabrotica</taxon>
    </lineage>
</organism>
<feature type="region of interest" description="Disordered" evidence="6">
    <location>
        <begin position="245"/>
        <end position="264"/>
    </location>
</feature>
<keyword evidence="2" id="KW-0677">Repeat</keyword>
<dbReference type="PROSITE" id="PS00028">
    <property type="entry name" value="ZINC_FINGER_C2H2_1"/>
    <property type="match status" value="4"/>
</dbReference>
<evidence type="ECO:0000256" key="2">
    <source>
        <dbReference type="ARBA" id="ARBA00022737"/>
    </source>
</evidence>
<accession>A0A6P7F4R5</accession>
<evidence type="ECO:0000256" key="5">
    <source>
        <dbReference type="PROSITE-ProRule" id="PRU00042"/>
    </source>
</evidence>
<dbReference type="Pfam" id="PF00096">
    <property type="entry name" value="zf-C2H2"/>
    <property type="match status" value="4"/>
</dbReference>
<dbReference type="AlphaFoldDB" id="A0A6P7F4R5"/>
<dbReference type="SMART" id="SM00355">
    <property type="entry name" value="ZnF_C2H2"/>
    <property type="match status" value="7"/>
</dbReference>
<protein>
    <submittedName>
        <fullName evidence="8">Gastrula zinc finger protein XlCGF8.2DB-like isoform X1</fullName>
    </submittedName>
</protein>
<evidence type="ECO:0000256" key="6">
    <source>
        <dbReference type="SAM" id="MobiDB-lite"/>
    </source>
</evidence>
<sequence length="317" mass="37486">MDEEIKTININPNFTCHILLIQFMCNECPLVFKERERFLRHQEVHKRENEIINCAMCDISVRRKEYRQHKITQHEAQKHKMKCSVCNKFYTRTVHLRKHYAEEHEEFGVTISVICELCGYGTYSYGGLLNHKRIYHNPQKLFLCSACPKQFRTKSLLDNHMPVHTGETPFQCNVCGKKYKHRSGLFYHEKMHKEQFLECPHCNRQFVAKHNMESHMRVCVTDQYLVEHNEGGCLQYQNIQLSRIPQKDDQSANPKKNLPRNAKYKNQEGVKAKYTILKQKQPMVKSCTCLSLQERLNRDATTHNHTCIFSVIRSVIL</sequence>
<dbReference type="InterPro" id="IPR036236">
    <property type="entry name" value="Znf_C2H2_sf"/>
</dbReference>
<dbReference type="InterPro" id="IPR013087">
    <property type="entry name" value="Znf_C2H2_type"/>
</dbReference>
<evidence type="ECO:0000256" key="1">
    <source>
        <dbReference type="ARBA" id="ARBA00022723"/>
    </source>
</evidence>
<dbReference type="GO" id="GO:0005634">
    <property type="term" value="C:nucleus"/>
    <property type="evidence" value="ECO:0007669"/>
    <property type="project" value="UniProtKB-ARBA"/>
</dbReference>
<name>A0A6P7F4R5_DIAVI</name>
<feature type="domain" description="C2H2-type" evidence="7">
    <location>
        <begin position="170"/>
        <end position="192"/>
    </location>
</feature>
<dbReference type="PANTHER" id="PTHR24379">
    <property type="entry name" value="KRAB AND ZINC FINGER DOMAIN-CONTAINING"/>
    <property type="match status" value="1"/>
</dbReference>
<keyword evidence="3 5" id="KW-0863">Zinc-finger</keyword>
<dbReference type="KEGG" id="dvv:114325060"/>
<evidence type="ECO:0000259" key="7">
    <source>
        <dbReference type="PROSITE" id="PS50157"/>
    </source>
</evidence>
<evidence type="ECO:0000313" key="8">
    <source>
        <dbReference type="RefSeq" id="XP_028128788.1"/>
    </source>
</evidence>
<feature type="domain" description="C2H2-type" evidence="7">
    <location>
        <begin position="142"/>
        <end position="169"/>
    </location>
</feature>
<dbReference type="PROSITE" id="PS50157">
    <property type="entry name" value="ZINC_FINGER_C2H2_2"/>
    <property type="match status" value="5"/>
</dbReference>
<feature type="domain" description="C2H2-type" evidence="7">
    <location>
        <begin position="23"/>
        <end position="50"/>
    </location>
</feature>
<dbReference type="GO" id="GO:0008270">
    <property type="term" value="F:zinc ion binding"/>
    <property type="evidence" value="ECO:0007669"/>
    <property type="project" value="UniProtKB-KW"/>
</dbReference>
<reference evidence="8" key="1">
    <citation type="submission" date="2025-08" db="UniProtKB">
        <authorList>
            <consortium name="RefSeq"/>
        </authorList>
    </citation>
    <scope>IDENTIFICATION</scope>
    <source>
        <tissue evidence="8">Whole insect</tissue>
    </source>
</reference>
<dbReference type="RefSeq" id="XP_028128788.1">
    <property type="nucleotide sequence ID" value="XM_028272987.1"/>
</dbReference>